<evidence type="ECO:0000259" key="2">
    <source>
        <dbReference type="Pfam" id="PF09823"/>
    </source>
</evidence>
<evidence type="ECO:0000313" key="4">
    <source>
        <dbReference type="Proteomes" id="UP000503440"/>
    </source>
</evidence>
<sequence>MKVVVKVIGGRNAGKEYDLTQPPTDDVHYVLCEDDALQFIVQTIKDRPSIHLALHEIFIPPTSVYPPTDTKPYFEYRWEPKRIGYGEYRNEAFFHNFCGIAELLIVDKYQTSYDSFDLDILQPLQPIEVLARKINADRISAMLDFLARNDGRDLAALARITRKYSGFKEGDKTLTFTLDRIEQYLNFLEDALPIIVRKPIAKLVQVNTLKPYSRFSNITEDSINHIISSPEQIYEVDNEEDSLFSMDDRHFTVDNILETKIVEETNLYENQVLHGFVELLIKATDDILRRLGEVKVKKTDTVIQGYESLFNKLNQFSVRLNQPCIDRCNDFNRRLRTLKRMLRTRLKVKSLFTSEPYFTHKAKQNLHYQKIFLMMIEWMRFGSPDWSLQNELNSIQDLSKLFEFYLFCVTKEHVLNCSRRFNGGLIASPIDGSNDSRFVFQVNDKIQAELLYEPNIFHADADDALLPNYRNTEAWKRKESRYGSNVEPSSTSYGRNDNFRLRVDRPNVQKMYRIRRTPDVVLRFKNGSEESLLIMDAKYMITPKAFHEAMPECVMKYLHGIHVGATGQNMSIGLMIVNPDEEDITRHYHHDEYSIFGSKVVTPAIMTASIDVARAHKLGSTIQRDLFRLMELMAEKISTGLGEAVYDAEDFYEVDVPVVELVEPVQVEVQAQEIESEKKVEIHVTLKKPENEAKVHDQEPTEPEQTKAETVQEALPEDKPELELEVVEEAPVAAKPEPEKKAAPEVKATSKKEKSKPVVSKRKPVAKGLMNLPTLPHINIKPVDRESKVKRDSPSVNFQEAEALANAEMFKYQDKFDDLEIPGRYNVAEPSIHEIEVANKLTGFYGGALAYFQKDKEAVIYPEVPQEQLDQKSVVEMRIVGNSLVSEEAVTLGAIRLIK</sequence>
<feature type="compositionally biased region" description="Basic and acidic residues" evidence="1">
    <location>
        <begin position="736"/>
        <end position="756"/>
    </location>
</feature>
<dbReference type="Pfam" id="PF09823">
    <property type="entry name" value="DUF2357"/>
    <property type="match status" value="1"/>
</dbReference>
<organism evidence="3 4">
    <name type="scientific">Acinetobacter indicus</name>
    <dbReference type="NCBI Taxonomy" id="756892"/>
    <lineage>
        <taxon>Bacteria</taxon>
        <taxon>Pseudomonadati</taxon>
        <taxon>Pseudomonadota</taxon>
        <taxon>Gammaproteobacteria</taxon>
        <taxon>Moraxellales</taxon>
        <taxon>Moraxellaceae</taxon>
        <taxon>Acinetobacter</taxon>
    </lineage>
</organism>
<evidence type="ECO:0000256" key="1">
    <source>
        <dbReference type="SAM" id="MobiDB-lite"/>
    </source>
</evidence>
<geneLocation type="plasmid" evidence="4">
    <name>pb18-1</name>
</geneLocation>
<feature type="region of interest" description="Disordered" evidence="1">
    <location>
        <begin position="688"/>
        <end position="761"/>
    </location>
</feature>
<feature type="domain" description="DUF2357" evidence="2">
    <location>
        <begin position="126"/>
        <end position="322"/>
    </location>
</feature>
<dbReference type="Proteomes" id="UP000503440">
    <property type="component" value="Plasmid pB18-1"/>
</dbReference>
<dbReference type="AlphaFoldDB" id="A0A6C0Y6Z8"/>
<reference evidence="3 4" key="1">
    <citation type="submission" date="2019-09" db="EMBL/GenBank/DDBJ databases">
        <title>Non-baumannii Acinetobacter spp. carrying blaNDM-1 isolated in China.</title>
        <authorList>
            <person name="Cui C."/>
            <person name="Chen C."/>
            <person name="Sun J."/>
            <person name="Liu Y."/>
        </authorList>
    </citation>
    <scope>NUCLEOTIDE SEQUENCE [LARGE SCALE GENOMIC DNA]</scope>
    <source>
        <strain evidence="3 4">B18</strain>
        <plasmid evidence="4">pb18-1</plasmid>
    </source>
</reference>
<proteinExistence type="predicted"/>
<feature type="compositionally biased region" description="Basic and acidic residues" evidence="1">
    <location>
        <begin position="688"/>
        <end position="707"/>
    </location>
</feature>
<dbReference type="InterPro" id="IPR018633">
    <property type="entry name" value="DUF2357"/>
</dbReference>
<evidence type="ECO:0000313" key="3">
    <source>
        <dbReference type="EMBL" id="QIC71873.1"/>
    </source>
</evidence>
<gene>
    <name evidence="3" type="ORF">FSC09_15905</name>
</gene>
<dbReference type="RefSeq" id="WP_163146532.1">
    <property type="nucleotide sequence ID" value="NZ_CP044456.1"/>
</dbReference>
<accession>A0A6C0Y6Z8</accession>
<name>A0A6C0Y6Z8_9GAMM</name>
<dbReference type="EMBL" id="CP044456">
    <property type="protein sequence ID" value="QIC71873.1"/>
    <property type="molecule type" value="Genomic_DNA"/>
</dbReference>
<protein>
    <submittedName>
        <fullName evidence="3">DUF2357 domain-containing protein</fullName>
    </submittedName>
</protein>
<keyword evidence="3" id="KW-0614">Plasmid</keyword>